<dbReference type="Proteomes" id="UP001610563">
    <property type="component" value="Unassembled WGS sequence"/>
</dbReference>
<reference evidence="1 2" key="1">
    <citation type="submission" date="2024-07" db="EMBL/GenBank/DDBJ databases">
        <title>Section-level genome sequencing and comparative genomics of Aspergillus sections Usti and Cavernicolus.</title>
        <authorList>
            <consortium name="Lawrence Berkeley National Laboratory"/>
            <person name="Nybo J.L."/>
            <person name="Vesth T.C."/>
            <person name="Theobald S."/>
            <person name="Frisvad J.C."/>
            <person name="Larsen T.O."/>
            <person name="Kjaerboelling I."/>
            <person name="Rothschild-Mancinelli K."/>
            <person name="Lyhne E.K."/>
            <person name="Kogle M.E."/>
            <person name="Barry K."/>
            <person name="Clum A."/>
            <person name="Na H."/>
            <person name="Ledsgaard L."/>
            <person name="Lin J."/>
            <person name="Lipzen A."/>
            <person name="Kuo A."/>
            <person name="Riley R."/>
            <person name="Mondo S."/>
            <person name="Labutti K."/>
            <person name="Haridas S."/>
            <person name="Pangalinan J."/>
            <person name="Salamov A.A."/>
            <person name="Simmons B.A."/>
            <person name="Magnuson J.K."/>
            <person name="Chen J."/>
            <person name="Drula E."/>
            <person name="Henrissat B."/>
            <person name="Wiebenga A."/>
            <person name="Lubbers R.J."/>
            <person name="Gomes A.C."/>
            <person name="Makela M.R."/>
            <person name="Stajich J."/>
            <person name="Grigoriev I.V."/>
            <person name="Mortensen U.H."/>
            <person name="De Vries R.P."/>
            <person name="Baker S.E."/>
            <person name="Andersen M.R."/>
        </authorList>
    </citation>
    <scope>NUCLEOTIDE SEQUENCE [LARGE SCALE GENOMIC DNA]</scope>
    <source>
        <strain evidence="1 2">CBS 209.92</strain>
    </source>
</reference>
<evidence type="ECO:0000313" key="1">
    <source>
        <dbReference type="EMBL" id="KAL2783321.1"/>
    </source>
</evidence>
<protein>
    <submittedName>
        <fullName evidence="1">Uncharacterized protein</fullName>
    </submittedName>
</protein>
<gene>
    <name evidence="1" type="ORF">BJX66DRAFT_318742</name>
</gene>
<organism evidence="1 2">
    <name type="scientific">Aspergillus keveii</name>
    <dbReference type="NCBI Taxonomy" id="714993"/>
    <lineage>
        <taxon>Eukaryota</taxon>
        <taxon>Fungi</taxon>
        <taxon>Dikarya</taxon>
        <taxon>Ascomycota</taxon>
        <taxon>Pezizomycotina</taxon>
        <taxon>Eurotiomycetes</taxon>
        <taxon>Eurotiomycetidae</taxon>
        <taxon>Eurotiales</taxon>
        <taxon>Aspergillaceae</taxon>
        <taxon>Aspergillus</taxon>
        <taxon>Aspergillus subgen. Nidulantes</taxon>
    </lineage>
</organism>
<keyword evidence="2" id="KW-1185">Reference proteome</keyword>
<proteinExistence type="predicted"/>
<dbReference type="EMBL" id="JBFTWV010000246">
    <property type="protein sequence ID" value="KAL2783321.1"/>
    <property type="molecule type" value="Genomic_DNA"/>
</dbReference>
<accession>A0ABR4FJ82</accession>
<comment type="caution">
    <text evidence="1">The sequence shown here is derived from an EMBL/GenBank/DDBJ whole genome shotgun (WGS) entry which is preliminary data.</text>
</comment>
<feature type="non-terminal residue" evidence="1">
    <location>
        <position position="100"/>
    </location>
</feature>
<name>A0ABR4FJ82_9EURO</name>
<evidence type="ECO:0000313" key="2">
    <source>
        <dbReference type="Proteomes" id="UP001610563"/>
    </source>
</evidence>
<sequence length="100" mass="11739">MCVLIYRSLPVHDNIHERHTKRIQTLVIIDLAVILILYLSHNTHLAVNLTRLGIYALCSSWWPKKNKLCSLQRRGRIKERRVNVCYSNVLCQLLDHDSCM</sequence>